<accession>A0A0S4KJZ1</accession>
<dbReference type="EMBL" id="CYKH01001435">
    <property type="protein sequence ID" value="CUI14617.1"/>
    <property type="molecule type" value="Genomic_DNA"/>
</dbReference>
<dbReference type="GO" id="GO:0012505">
    <property type="term" value="C:endomembrane system"/>
    <property type="evidence" value="ECO:0007669"/>
    <property type="project" value="TreeGrafter"/>
</dbReference>
<reference evidence="3" key="1">
    <citation type="submission" date="2015-09" db="EMBL/GenBank/DDBJ databases">
        <authorList>
            <consortium name="Pathogen Informatics"/>
        </authorList>
    </citation>
    <scope>NUCLEOTIDE SEQUENCE [LARGE SCALE GENOMIC DNA]</scope>
    <source>
        <strain evidence="3">Lake Konstanz</strain>
    </source>
</reference>
<dbReference type="AlphaFoldDB" id="A0A0S4KJZ1"/>
<dbReference type="InterPro" id="IPR036865">
    <property type="entry name" value="CRAL-TRIO_dom_sf"/>
</dbReference>
<dbReference type="PROSITE" id="PS50191">
    <property type="entry name" value="CRAL_TRIO"/>
    <property type="match status" value="1"/>
</dbReference>
<evidence type="ECO:0000313" key="3">
    <source>
        <dbReference type="Proteomes" id="UP000051952"/>
    </source>
</evidence>
<dbReference type="VEuPathDB" id="TriTrypDB:BSAL_08435"/>
<protein>
    <recommendedName>
        <fullName evidence="1">CRAL-TRIO domain-containing protein</fullName>
    </recommendedName>
</protein>
<dbReference type="InterPro" id="IPR055777">
    <property type="entry name" value="DUF7353"/>
</dbReference>
<proteinExistence type="predicted"/>
<keyword evidence="3" id="KW-1185">Reference proteome</keyword>
<feature type="domain" description="CRAL-TRIO" evidence="1">
    <location>
        <begin position="63"/>
        <end position="230"/>
    </location>
</feature>
<evidence type="ECO:0000313" key="2">
    <source>
        <dbReference type="EMBL" id="CUI14617.1"/>
    </source>
</evidence>
<dbReference type="CDD" id="cd00170">
    <property type="entry name" value="SEC14"/>
    <property type="match status" value="1"/>
</dbReference>
<organism evidence="2 3">
    <name type="scientific">Bodo saltans</name>
    <name type="common">Flagellated protozoan</name>
    <dbReference type="NCBI Taxonomy" id="75058"/>
    <lineage>
        <taxon>Eukaryota</taxon>
        <taxon>Discoba</taxon>
        <taxon>Euglenozoa</taxon>
        <taxon>Kinetoplastea</taxon>
        <taxon>Metakinetoplastina</taxon>
        <taxon>Eubodonida</taxon>
        <taxon>Bodonidae</taxon>
        <taxon>Bodo</taxon>
    </lineage>
</organism>
<feature type="non-terminal residue" evidence="2">
    <location>
        <position position="760"/>
    </location>
</feature>
<dbReference type="Pfam" id="PF24044">
    <property type="entry name" value="DUF7353"/>
    <property type="match status" value="1"/>
</dbReference>
<sequence>MPEKNKADAALASLKAQLGIEHHYLDGWYSSFLENKNYNVAETVAKLERRSVMEQQEFRQYVVTPSMRKTMSTGVLQMLPGVDKDGMPVVYIVTKRDFPKAEEREERRKNLDMWLSFATRLTPDNKLCRVTWLINQKGASLWSNTDLTFQREIITRIAKYFPNCQHRLYVCNMSNSLSFVVKPLIKAAPAAIADCIMILSEKDVSEGKLLEFFDTSMLPIDLGGEGDFDRKESWEAFADDVTAYTNTLTKVLQRTLPGNKAMDVKTYEMMENFRVDESGRPRAAEVASNVDDDVPPFQQLPPSAYSNRDDEVNAIRAAAHVDGHQSRRDAADHLIDSPEPYVAFDLQPHVNLSNLVNFQNEWHAVHTVVKQQSRVGTAALMWRHLEDYTVQLQRLHNSLLESRRVPSENTVPLQQHSNGVSPLPLATIDGNVYSIDGHDVPPTTTCACCGLPTHHMRMLHSCRREIDASVRTILSYWALLRPTTSSLGLGVIESVGADTTFFLQWALGAGAAWPSRHVLLHLTCDMMTHHSRGGELRSSSDLHSNSSIHCGSHHADPRCFLDSVHCTISNAIEALHFTHQALRTYAHVSRRLLRLWTPGVTRDVLMREIAFKKAALWETRILPALTAYEDHQVTIALLQYVARTAHREHVKMHPTNQASGEWVLRDGFASKAFREVQLALLERRRTSRKSFLFYVFPPWVKEAPGRGITEKGWLKLSTFVRRVTAAADRTCEFVRKKIPNLVKTSSLLKRVTEKSSVPFL</sequence>
<dbReference type="InterPro" id="IPR001251">
    <property type="entry name" value="CRAL-TRIO_dom"/>
</dbReference>
<gene>
    <name evidence="2" type="ORF">BSAL_08435</name>
</gene>
<evidence type="ECO:0000259" key="1">
    <source>
        <dbReference type="PROSITE" id="PS50191"/>
    </source>
</evidence>
<dbReference type="PANTHER" id="PTHR46384:SF2">
    <property type="entry name" value="CRAL-TRIO DOMAIN-CONTAINING PROTEIN"/>
    <property type="match status" value="1"/>
</dbReference>
<name>A0A0S4KJZ1_BODSA</name>
<dbReference type="Proteomes" id="UP000051952">
    <property type="component" value="Unassembled WGS sequence"/>
</dbReference>
<dbReference type="GO" id="GO:0140284">
    <property type="term" value="C:endoplasmic reticulum-endosome membrane contact site"/>
    <property type="evidence" value="ECO:0007669"/>
    <property type="project" value="TreeGrafter"/>
</dbReference>
<dbReference type="PANTHER" id="PTHR46384">
    <property type="entry name" value="MOTILE SPERM DOMAIN-CONTAINING PROTEIN 2"/>
    <property type="match status" value="1"/>
</dbReference>
<dbReference type="SUPFAM" id="SSF52087">
    <property type="entry name" value="CRAL/TRIO domain"/>
    <property type="match status" value="1"/>
</dbReference>
<dbReference type="Pfam" id="PF00650">
    <property type="entry name" value="CRAL_TRIO"/>
    <property type="match status" value="1"/>
</dbReference>
<dbReference type="InterPro" id="IPR053012">
    <property type="entry name" value="ER-organelle_contact"/>
</dbReference>
<dbReference type="Gene3D" id="3.40.525.10">
    <property type="entry name" value="CRAL-TRIO lipid binding domain"/>
    <property type="match status" value="1"/>
</dbReference>